<dbReference type="AlphaFoldDB" id="A0A1N7M1L6"/>
<reference evidence="2" key="1">
    <citation type="submission" date="2017-01" db="EMBL/GenBank/DDBJ databases">
        <authorList>
            <person name="Varghese N."/>
            <person name="Submissions S."/>
        </authorList>
    </citation>
    <scope>NUCLEOTIDE SEQUENCE [LARGE SCALE GENOMIC DNA]</scope>
    <source>
        <strain evidence="2">DSM 18714</strain>
    </source>
</reference>
<accession>A0A1N7M1L6</accession>
<dbReference type="GO" id="GO:0016301">
    <property type="term" value="F:kinase activity"/>
    <property type="evidence" value="ECO:0007669"/>
    <property type="project" value="UniProtKB-KW"/>
</dbReference>
<name>A0A1N7M1L6_9RHOB</name>
<dbReference type="EMBL" id="FTOM01000005">
    <property type="protein sequence ID" value="SIS79947.1"/>
    <property type="molecule type" value="Genomic_DNA"/>
</dbReference>
<dbReference type="OrthoDB" id="1550976at2"/>
<dbReference type="Proteomes" id="UP000186098">
    <property type="component" value="Unassembled WGS sequence"/>
</dbReference>
<proteinExistence type="predicted"/>
<dbReference type="RefSeq" id="WP_076366053.1">
    <property type="nucleotide sequence ID" value="NZ_FTOM01000005.1"/>
</dbReference>
<dbReference type="Gene3D" id="3.40.50.300">
    <property type="entry name" value="P-loop containing nucleotide triphosphate hydrolases"/>
    <property type="match status" value="1"/>
</dbReference>
<protein>
    <submittedName>
        <fullName evidence="1">Panthothenate kinase</fullName>
    </submittedName>
</protein>
<gene>
    <name evidence="1" type="ORF">SAMN05421795_10560</name>
</gene>
<evidence type="ECO:0000313" key="1">
    <source>
        <dbReference type="EMBL" id="SIS79947.1"/>
    </source>
</evidence>
<evidence type="ECO:0000313" key="2">
    <source>
        <dbReference type="Proteomes" id="UP000186098"/>
    </source>
</evidence>
<keyword evidence="2" id="KW-1185">Reference proteome</keyword>
<sequence length="206" mass="21710">METRLLAAIAAARAARGPQARLIVALAGAPASGKSTLAAAAVARLNAEGPGTAALLPMDGFHFDDTVLAARGLLARKGAPETFDVAGLAHMLTRLRAREPDIAIPIFDRRIEIARAGAAIIPAGAQVILAEGNYLTLARAPWGGLAPLFDLSVRLDQPEEVLRARLMARWDGLARSEAARRIAENDLPNGRLVAAESRPVDLVLRP</sequence>
<dbReference type="STRING" id="407234.SAMN05421795_10560"/>
<keyword evidence="1" id="KW-0808">Transferase</keyword>
<dbReference type="InterPro" id="IPR027417">
    <property type="entry name" value="P-loop_NTPase"/>
</dbReference>
<dbReference type="SUPFAM" id="SSF52540">
    <property type="entry name" value="P-loop containing nucleoside triphosphate hydrolases"/>
    <property type="match status" value="1"/>
</dbReference>
<organism evidence="1 2">
    <name type="scientific">Phaeovulum vinaykumarii</name>
    <dbReference type="NCBI Taxonomy" id="407234"/>
    <lineage>
        <taxon>Bacteria</taxon>
        <taxon>Pseudomonadati</taxon>
        <taxon>Pseudomonadota</taxon>
        <taxon>Alphaproteobacteria</taxon>
        <taxon>Rhodobacterales</taxon>
        <taxon>Paracoccaceae</taxon>
        <taxon>Phaeovulum</taxon>
    </lineage>
</organism>
<dbReference type="PANTHER" id="PTHR10285">
    <property type="entry name" value="URIDINE KINASE"/>
    <property type="match status" value="1"/>
</dbReference>
<keyword evidence="1" id="KW-0418">Kinase</keyword>